<proteinExistence type="predicted"/>
<comment type="caution">
    <text evidence="2">The sequence shown here is derived from an EMBL/GenBank/DDBJ whole genome shotgun (WGS) entry which is preliminary data.</text>
</comment>
<dbReference type="AlphaFoldDB" id="A0A4Z2JBG2"/>
<accession>A0A4Z2JBG2</accession>
<keyword evidence="1" id="KW-0812">Transmembrane</keyword>
<reference evidence="2 3" key="1">
    <citation type="submission" date="2019-03" db="EMBL/GenBank/DDBJ databases">
        <title>First draft genome of Liparis tanakae, snailfish: a comprehensive survey of snailfish specific genes.</title>
        <authorList>
            <person name="Kim W."/>
            <person name="Song I."/>
            <person name="Jeong J.-H."/>
            <person name="Kim D."/>
            <person name="Kim S."/>
            <person name="Ryu S."/>
            <person name="Song J.Y."/>
            <person name="Lee S.K."/>
        </authorList>
    </citation>
    <scope>NUCLEOTIDE SEQUENCE [LARGE SCALE GENOMIC DNA]</scope>
    <source>
        <tissue evidence="2">Muscle</tissue>
    </source>
</reference>
<feature type="transmembrane region" description="Helical" evidence="1">
    <location>
        <begin position="84"/>
        <end position="103"/>
    </location>
</feature>
<evidence type="ECO:0000313" key="3">
    <source>
        <dbReference type="Proteomes" id="UP000314294"/>
    </source>
</evidence>
<keyword evidence="1" id="KW-0472">Membrane</keyword>
<evidence type="ECO:0000313" key="2">
    <source>
        <dbReference type="EMBL" id="TNN87536.1"/>
    </source>
</evidence>
<evidence type="ECO:0000256" key="1">
    <source>
        <dbReference type="SAM" id="Phobius"/>
    </source>
</evidence>
<dbReference type="EMBL" id="SRLO01000010">
    <property type="protein sequence ID" value="TNN87536.1"/>
    <property type="molecule type" value="Genomic_DNA"/>
</dbReference>
<gene>
    <name evidence="2" type="ORF">EYF80_002253</name>
</gene>
<protein>
    <submittedName>
        <fullName evidence="2">Uncharacterized protein</fullName>
    </submittedName>
</protein>
<dbReference type="Proteomes" id="UP000314294">
    <property type="component" value="Unassembled WGS sequence"/>
</dbReference>
<keyword evidence="3" id="KW-1185">Reference proteome</keyword>
<sequence length="137" mass="15892">MHKDQSYEDEGAGRLLWRSECWRHNFHNILYLHKGLRAPRQRLGVVEEASPRFGEVGSRRSWSHRRLGLLRHYRLGSRVWGERLSLLPTVTVFFVFICTYSSIRLCQPIGYRNVCKLPGLQFSSSYGSGDRGRGHSS</sequence>
<name>A0A4Z2JBG2_9TELE</name>
<organism evidence="2 3">
    <name type="scientific">Liparis tanakae</name>
    <name type="common">Tanaka's snailfish</name>
    <dbReference type="NCBI Taxonomy" id="230148"/>
    <lineage>
        <taxon>Eukaryota</taxon>
        <taxon>Metazoa</taxon>
        <taxon>Chordata</taxon>
        <taxon>Craniata</taxon>
        <taxon>Vertebrata</taxon>
        <taxon>Euteleostomi</taxon>
        <taxon>Actinopterygii</taxon>
        <taxon>Neopterygii</taxon>
        <taxon>Teleostei</taxon>
        <taxon>Neoteleostei</taxon>
        <taxon>Acanthomorphata</taxon>
        <taxon>Eupercaria</taxon>
        <taxon>Perciformes</taxon>
        <taxon>Cottioidei</taxon>
        <taxon>Cottales</taxon>
        <taxon>Liparidae</taxon>
        <taxon>Liparis</taxon>
    </lineage>
</organism>
<keyword evidence="1" id="KW-1133">Transmembrane helix</keyword>